<dbReference type="GO" id="GO:0005886">
    <property type="term" value="C:plasma membrane"/>
    <property type="evidence" value="ECO:0007669"/>
    <property type="project" value="TreeGrafter"/>
</dbReference>
<dbReference type="GO" id="GO:0005262">
    <property type="term" value="F:calcium channel activity"/>
    <property type="evidence" value="ECO:0007669"/>
    <property type="project" value="TreeGrafter"/>
</dbReference>
<keyword evidence="2 5" id="KW-0812">Transmembrane</keyword>
<accession>A0A1B1AH44</accession>
<feature type="transmembrane region" description="Helical" evidence="5">
    <location>
        <begin position="157"/>
        <end position="180"/>
    </location>
</feature>
<dbReference type="FunCoup" id="A0A1B1AH44">
    <property type="interactions" value="130"/>
</dbReference>
<gene>
    <name evidence="7" type="ORF">ATE48_08125</name>
</gene>
<organism evidence="7 8">
    <name type="scientific">Candidatus Viadribacter manganicus</name>
    <dbReference type="NCBI Taxonomy" id="1759059"/>
    <lineage>
        <taxon>Bacteria</taxon>
        <taxon>Pseudomonadati</taxon>
        <taxon>Pseudomonadota</taxon>
        <taxon>Alphaproteobacteria</taxon>
        <taxon>Hyphomonadales</taxon>
        <taxon>Hyphomonadaceae</taxon>
        <taxon>Candidatus Viadribacter</taxon>
    </lineage>
</organism>
<sequence>MLTSVNAAVSGAPGIALGNVIGSNISNVLLVFGTVALIRSIPVNPAAITRDGLVMIVASATLVAMALVFGELNRPLGGALIALLVIYIIVVWVLERRGGPAANVHKGEAHTHDPVPDALWISALFAPGGLGLLIFGADLLVDGAVTLARVAGMSETTIGLTIVAIGTSLPELVATLAAALKGKNDVAFGNIVGSNIYNIFGILGVTALVKPIAVPAEVSLIDWGVMCLSAVLLLLFATIGRRVTRLEGACLVALYAAYVAHLLGVLG</sequence>
<dbReference type="InterPro" id="IPR004837">
    <property type="entry name" value="NaCa_Exmemb"/>
</dbReference>
<feature type="domain" description="Sodium/calcium exchanger membrane region" evidence="6">
    <location>
        <begin position="2"/>
        <end position="92"/>
    </location>
</feature>
<dbReference type="EMBL" id="CP013244">
    <property type="protein sequence ID" value="ANP45889.1"/>
    <property type="molecule type" value="Genomic_DNA"/>
</dbReference>
<dbReference type="AlphaFoldDB" id="A0A1B1AH44"/>
<feature type="transmembrane region" description="Helical" evidence="5">
    <location>
        <begin position="115"/>
        <end position="137"/>
    </location>
</feature>
<feature type="transmembrane region" description="Helical" evidence="5">
    <location>
        <begin position="220"/>
        <end position="239"/>
    </location>
</feature>
<dbReference type="PANTHER" id="PTHR10846">
    <property type="entry name" value="SODIUM/POTASSIUM/CALCIUM EXCHANGER"/>
    <property type="match status" value="1"/>
</dbReference>
<dbReference type="InterPro" id="IPR044880">
    <property type="entry name" value="NCX_ion-bd_dom_sf"/>
</dbReference>
<feature type="transmembrane region" description="Helical" evidence="5">
    <location>
        <begin position="76"/>
        <end position="94"/>
    </location>
</feature>
<dbReference type="KEGG" id="cbot:ATE48_08125"/>
<comment type="subcellular location">
    <subcellularLocation>
        <location evidence="1">Membrane</location>
        <topology evidence="1">Multi-pass membrane protein</topology>
    </subcellularLocation>
</comment>
<dbReference type="Proteomes" id="UP000092498">
    <property type="component" value="Chromosome"/>
</dbReference>
<dbReference type="GO" id="GO:0006874">
    <property type="term" value="P:intracellular calcium ion homeostasis"/>
    <property type="evidence" value="ECO:0007669"/>
    <property type="project" value="TreeGrafter"/>
</dbReference>
<evidence type="ECO:0000313" key="7">
    <source>
        <dbReference type="EMBL" id="ANP45889.1"/>
    </source>
</evidence>
<dbReference type="InParanoid" id="A0A1B1AH44"/>
<keyword evidence="8" id="KW-1185">Reference proteome</keyword>
<evidence type="ECO:0000313" key="8">
    <source>
        <dbReference type="Proteomes" id="UP000092498"/>
    </source>
</evidence>
<proteinExistence type="predicted"/>
<feature type="transmembrane region" description="Helical" evidence="5">
    <location>
        <begin position="187"/>
        <end position="208"/>
    </location>
</feature>
<feature type="transmembrane region" description="Helical" evidence="5">
    <location>
        <begin position="53"/>
        <end position="70"/>
    </location>
</feature>
<evidence type="ECO:0000256" key="3">
    <source>
        <dbReference type="ARBA" id="ARBA00022989"/>
    </source>
</evidence>
<evidence type="ECO:0000256" key="4">
    <source>
        <dbReference type="ARBA" id="ARBA00023136"/>
    </source>
</evidence>
<evidence type="ECO:0000259" key="6">
    <source>
        <dbReference type="Pfam" id="PF01699"/>
    </source>
</evidence>
<name>A0A1B1AH44_9PROT</name>
<dbReference type="InterPro" id="IPR004481">
    <property type="entry name" value="K/Na/Ca-exchanger"/>
</dbReference>
<dbReference type="PANTHER" id="PTHR10846:SF8">
    <property type="entry name" value="INNER MEMBRANE PROTEIN YRBG"/>
    <property type="match status" value="1"/>
</dbReference>
<feature type="transmembrane region" description="Helical" evidence="5">
    <location>
        <begin position="20"/>
        <end position="41"/>
    </location>
</feature>
<feature type="domain" description="Sodium/calcium exchanger membrane region" evidence="6">
    <location>
        <begin position="129"/>
        <end position="262"/>
    </location>
</feature>
<evidence type="ECO:0000256" key="5">
    <source>
        <dbReference type="SAM" id="Phobius"/>
    </source>
</evidence>
<protein>
    <recommendedName>
        <fullName evidence="6">Sodium/calcium exchanger membrane region domain-containing protein</fullName>
    </recommendedName>
</protein>
<dbReference type="Pfam" id="PF01699">
    <property type="entry name" value="Na_Ca_ex"/>
    <property type="match status" value="2"/>
</dbReference>
<keyword evidence="4 5" id="KW-0472">Membrane</keyword>
<feature type="transmembrane region" description="Helical" evidence="5">
    <location>
        <begin position="246"/>
        <end position="266"/>
    </location>
</feature>
<dbReference type="GO" id="GO:0008273">
    <property type="term" value="F:calcium, potassium:sodium antiporter activity"/>
    <property type="evidence" value="ECO:0007669"/>
    <property type="project" value="TreeGrafter"/>
</dbReference>
<reference evidence="7 8" key="1">
    <citation type="submission" date="2015-11" db="EMBL/GenBank/DDBJ databases">
        <title>Whole-Genome Sequence of Candidatus Oderbacter manganicum from the National Park Lower Oder Valley, Germany.</title>
        <authorList>
            <person name="Braun B."/>
            <person name="Liere K."/>
            <person name="Szewzyk U."/>
        </authorList>
    </citation>
    <scope>NUCLEOTIDE SEQUENCE [LARGE SCALE GENOMIC DNA]</scope>
    <source>
        <strain evidence="7 8">OTSz_A_272</strain>
    </source>
</reference>
<evidence type="ECO:0000256" key="2">
    <source>
        <dbReference type="ARBA" id="ARBA00022692"/>
    </source>
</evidence>
<dbReference type="STRING" id="1759059.ATE48_08125"/>
<dbReference type="Gene3D" id="1.20.1420.30">
    <property type="entry name" value="NCX, central ion-binding region"/>
    <property type="match status" value="1"/>
</dbReference>
<keyword evidence="3 5" id="KW-1133">Transmembrane helix</keyword>
<evidence type="ECO:0000256" key="1">
    <source>
        <dbReference type="ARBA" id="ARBA00004141"/>
    </source>
</evidence>